<comment type="subcellular location">
    <subcellularLocation>
        <location evidence="1">Membrane</location>
        <topology evidence="1">Single-pass membrane protein</topology>
    </subcellularLocation>
    <subcellularLocation>
        <location evidence="2">Mitochondrion membrane</location>
    </subcellularLocation>
</comment>
<evidence type="ECO:0000256" key="6">
    <source>
        <dbReference type="ARBA" id="ARBA00023128"/>
    </source>
</evidence>
<dbReference type="PANTHER" id="PTHR33968:SF1">
    <property type="entry name" value="PROTEIN PET100 HOMOLOG, MITOCHONDRIAL"/>
    <property type="match status" value="1"/>
</dbReference>
<dbReference type="HOGENOM" id="CLU_156745_1_1_1"/>
<protein>
    <submittedName>
        <fullName evidence="10">Uncharacterized protein</fullName>
    </submittedName>
</protein>
<dbReference type="Pfam" id="PF09803">
    <property type="entry name" value="Pet100"/>
    <property type="match status" value="1"/>
</dbReference>
<organism evidence="10 11">
    <name type="scientific">Serendipita vermifera MAFF 305830</name>
    <dbReference type="NCBI Taxonomy" id="933852"/>
    <lineage>
        <taxon>Eukaryota</taxon>
        <taxon>Fungi</taxon>
        <taxon>Dikarya</taxon>
        <taxon>Basidiomycota</taxon>
        <taxon>Agaricomycotina</taxon>
        <taxon>Agaricomycetes</taxon>
        <taxon>Sebacinales</taxon>
        <taxon>Serendipitaceae</taxon>
        <taxon>Serendipita</taxon>
    </lineage>
</organism>
<dbReference type="InterPro" id="IPR018625">
    <property type="entry name" value="Pet100"/>
</dbReference>
<keyword evidence="5 9" id="KW-1133">Transmembrane helix</keyword>
<keyword evidence="4" id="KW-0809">Transit peptide</keyword>
<dbReference type="OrthoDB" id="18175at2759"/>
<evidence type="ECO:0000256" key="9">
    <source>
        <dbReference type="SAM" id="Phobius"/>
    </source>
</evidence>
<evidence type="ECO:0000256" key="3">
    <source>
        <dbReference type="ARBA" id="ARBA00022692"/>
    </source>
</evidence>
<dbReference type="Proteomes" id="UP000054097">
    <property type="component" value="Unassembled WGS sequence"/>
</dbReference>
<evidence type="ECO:0000313" key="11">
    <source>
        <dbReference type="Proteomes" id="UP000054097"/>
    </source>
</evidence>
<keyword evidence="7 9" id="KW-0472">Membrane</keyword>
<evidence type="ECO:0000313" key="10">
    <source>
        <dbReference type="EMBL" id="KIM26296.1"/>
    </source>
</evidence>
<evidence type="ECO:0000256" key="2">
    <source>
        <dbReference type="ARBA" id="ARBA00004325"/>
    </source>
</evidence>
<keyword evidence="11" id="KW-1185">Reference proteome</keyword>
<evidence type="ECO:0000256" key="7">
    <source>
        <dbReference type="ARBA" id="ARBA00023136"/>
    </source>
</evidence>
<dbReference type="AlphaFoldDB" id="A0A0C3B477"/>
<dbReference type="PANTHER" id="PTHR33968">
    <property type="entry name" value="PROTEIN PET100 HOMOLOG, MITOCHONDRIAL"/>
    <property type="match status" value="1"/>
</dbReference>
<feature type="transmembrane region" description="Helical" evidence="9">
    <location>
        <begin position="12"/>
        <end position="31"/>
    </location>
</feature>
<comment type="similarity">
    <text evidence="8">Belongs to the PET100 family.</text>
</comment>
<keyword evidence="3 9" id="KW-0812">Transmembrane</keyword>
<dbReference type="EMBL" id="KN824307">
    <property type="protein sequence ID" value="KIM26296.1"/>
    <property type="molecule type" value="Genomic_DNA"/>
</dbReference>
<name>A0A0C3B477_SERVB</name>
<proteinExistence type="inferred from homology"/>
<gene>
    <name evidence="10" type="ORF">M408DRAFT_45540</name>
</gene>
<evidence type="ECO:0000256" key="1">
    <source>
        <dbReference type="ARBA" id="ARBA00004167"/>
    </source>
</evidence>
<evidence type="ECO:0000256" key="8">
    <source>
        <dbReference type="ARBA" id="ARBA00038077"/>
    </source>
</evidence>
<reference evidence="11" key="2">
    <citation type="submission" date="2015-01" db="EMBL/GenBank/DDBJ databases">
        <title>Evolutionary Origins and Diversification of the Mycorrhizal Mutualists.</title>
        <authorList>
            <consortium name="DOE Joint Genome Institute"/>
            <consortium name="Mycorrhizal Genomics Consortium"/>
            <person name="Kohler A."/>
            <person name="Kuo A."/>
            <person name="Nagy L.G."/>
            <person name="Floudas D."/>
            <person name="Copeland A."/>
            <person name="Barry K.W."/>
            <person name="Cichocki N."/>
            <person name="Veneault-Fourrey C."/>
            <person name="LaButti K."/>
            <person name="Lindquist E.A."/>
            <person name="Lipzen A."/>
            <person name="Lundell T."/>
            <person name="Morin E."/>
            <person name="Murat C."/>
            <person name="Riley R."/>
            <person name="Ohm R."/>
            <person name="Sun H."/>
            <person name="Tunlid A."/>
            <person name="Henrissat B."/>
            <person name="Grigoriev I.V."/>
            <person name="Hibbett D.S."/>
            <person name="Martin F."/>
        </authorList>
    </citation>
    <scope>NUCLEOTIDE SEQUENCE [LARGE SCALE GENOMIC DNA]</scope>
    <source>
        <strain evidence="11">MAFF 305830</strain>
    </source>
</reference>
<evidence type="ECO:0000256" key="4">
    <source>
        <dbReference type="ARBA" id="ARBA00022946"/>
    </source>
</evidence>
<evidence type="ECO:0000256" key="5">
    <source>
        <dbReference type="ARBA" id="ARBA00022989"/>
    </source>
</evidence>
<dbReference type="GO" id="GO:0005743">
    <property type="term" value="C:mitochondrial inner membrane"/>
    <property type="evidence" value="ECO:0007669"/>
    <property type="project" value="TreeGrafter"/>
</dbReference>
<feature type="non-terminal residue" evidence="10">
    <location>
        <position position="74"/>
    </location>
</feature>
<keyword evidence="6" id="KW-0496">Mitochondrion</keyword>
<sequence>MGGPNLEVFKFGFYLFFPLAMMVHYGNPVWYQRHVIPYREKLFPRVEETNKLPTTREDIRVELEKTRAARLARR</sequence>
<dbReference type="GO" id="GO:0051082">
    <property type="term" value="F:unfolded protein binding"/>
    <property type="evidence" value="ECO:0007669"/>
    <property type="project" value="TreeGrafter"/>
</dbReference>
<dbReference type="STRING" id="933852.A0A0C3B477"/>
<accession>A0A0C3B477</accession>
<dbReference type="GO" id="GO:0033617">
    <property type="term" value="P:mitochondrial respiratory chain complex IV assembly"/>
    <property type="evidence" value="ECO:0007669"/>
    <property type="project" value="InterPro"/>
</dbReference>
<reference evidence="10 11" key="1">
    <citation type="submission" date="2014-04" db="EMBL/GenBank/DDBJ databases">
        <authorList>
            <consortium name="DOE Joint Genome Institute"/>
            <person name="Kuo A."/>
            <person name="Zuccaro A."/>
            <person name="Kohler A."/>
            <person name="Nagy L.G."/>
            <person name="Floudas D."/>
            <person name="Copeland A."/>
            <person name="Barry K.W."/>
            <person name="Cichocki N."/>
            <person name="Veneault-Fourrey C."/>
            <person name="LaButti K."/>
            <person name="Lindquist E.A."/>
            <person name="Lipzen A."/>
            <person name="Lundell T."/>
            <person name="Morin E."/>
            <person name="Murat C."/>
            <person name="Sun H."/>
            <person name="Tunlid A."/>
            <person name="Henrissat B."/>
            <person name="Grigoriev I.V."/>
            <person name="Hibbett D.S."/>
            <person name="Martin F."/>
            <person name="Nordberg H.P."/>
            <person name="Cantor M.N."/>
            <person name="Hua S.X."/>
        </authorList>
    </citation>
    <scope>NUCLEOTIDE SEQUENCE [LARGE SCALE GENOMIC DNA]</scope>
    <source>
        <strain evidence="10 11">MAFF 305830</strain>
    </source>
</reference>